<dbReference type="Proteomes" id="UP001213000">
    <property type="component" value="Unassembled WGS sequence"/>
</dbReference>
<dbReference type="AlphaFoldDB" id="A0AAD5VED2"/>
<organism evidence="1 2">
    <name type="scientific">Leucocoprinus birnbaumii</name>
    <dbReference type="NCBI Taxonomy" id="56174"/>
    <lineage>
        <taxon>Eukaryota</taxon>
        <taxon>Fungi</taxon>
        <taxon>Dikarya</taxon>
        <taxon>Basidiomycota</taxon>
        <taxon>Agaricomycotina</taxon>
        <taxon>Agaricomycetes</taxon>
        <taxon>Agaricomycetidae</taxon>
        <taxon>Agaricales</taxon>
        <taxon>Agaricineae</taxon>
        <taxon>Agaricaceae</taxon>
        <taxon>Leucocoprinus</taxon>
    </lineage>
</organism>
<proteinExistence type="predicted"/>
<sequence>MVIRNAMLDGPKAELPSLPSLLRVFLSSLPSILSSTGCVLVHDVLRGYRFPQCFRVFWHIIIRERRPREAQESSPHPTPFRYGNDGELEVQQRRTLRAQTTRLAALPLHSFRALLKKLTSFSGYPYQDSSAKHRGPQALREAHPPVHFQHHLLSLLPLASCNEHPPHRLQIPAAIYSLTHSAVEPRTQFTNDAKTT</sequence>
<keyword evidence="2" id="KW-1185">Reference proteome</keyword>
<gene>
    <name evidence="1" type="ORF">NP233_g12593</name>
</gene>
<reference evidence="1" key="1">
    <citation type="submission" date="2022-07" db="EMBL/GenBank/DDBJ databases">
        <title>Genome Sequence of Leucocoprinus birnbaumii.</title>
        <authorList>
            <person name="Buettner E."/>
        </authorList>
    </citation>
    <scope>NUCLEOTIDE SEQUENCE</scope>
    <source>
        <strain evidence="1">VT141</strain>
    </source>
</reference>
<dbReference type="EMBL" id="JANIEX010001884">
    <property type="protein sequence ID" value="KAJ3553671.1"/>
    <property type="molecule type" value="Genomic_DNA"/>
</dbReference>
<accession>A0AAD5VED2</accession>
<evidence type="ECO:0000313" key="2">
    <source>
        <dbReference type="Proteomes" id="UP001213000"/>
    </source>
</evidence>
<comment type="caution">
    <text evidence="1">The sequence shown here is derived from an EMBL/GenBank/DDBJ whole genome shotgun (WGS) entry which is preliminary data.</text>
</comment>
<evidence type="ECO:0000313" key="1">
    <source>
        <dbReference type="EMBL" id="KAJ3553671.1"/>
    </source>
</evidence>
<protein>
    <submittedName>
        <fullName evidence="1">Uncharacterized protein</fullName>
    </submittedName>
</protein>
<name>A0AAD5VED2_9AGAR</name>